<evidence type="ECO:0000256" key="3">
    <source>
        <dbReference type="SAM" id="SignalP"/>
    </source>
</evidence>
<name>A0ABU5IK59_9BURK</name>
<reference evidence="4 5" key="1">
    <citation type="submission" date="2023-11" db="EMBL/GenBank/DDBJ databases">
        <title>Draft genome of Azohydromonas lata strain H1 (DSM1123), a polyhydroxyalkanoate producer.</title>
        <authorList>
            <person name="Traversa D."/>
            <person name="D'Addabbo P."/>
            <person name="Pazzani C."/>
            <person name="Manzari C."/>
            <person name="Chiara M."/>
            <person name="Scrascia M."/>
        </authorList>
    </citation>
    <scope>NUCLEOTIDE SEQUENCE [LARGE SCALE GENOMIC DNA]</scope>
    <source>
        <strain evidence="4 5">H1</strain>
    </source>
</reference>
<comment type="similarity">
    <text evidence="1">Belongs to the TrbG/VirB9 family.</text>
</comment>
<feature type="chain" id="PRO_5046118945" evidence="3">
    <location>
        <begin position="21"/>
        <end position="301"/>
    </location>
</feature>
<dbReference type="InterPro" id="IPR038161">
    <property type="entry name" value="VirB9/CagX/TrbG_C_sf"/>
</dbReference>
<feature type="signal peptide" evidence="3">
    <location>
        <begin position="1"/>
        <end position="20"/>
    </location>
</feature>
<protein>
    <submittedName>
        <fullName evidence="4">P-type conjugative transfer protein TrbG</fullName>
    </submittedName>
</protein>
<evidence type="ECO:0000256" key="2">
    <source>
        <dbReference type="ARBA" id="ARBA00022729"/>
    </source>
</evidence>
<accession>A0ABU5IK59</accession>
<dbReference type="Gene3D" id="2.60.40.2500">
    <property type="match status" value="1"/>
</dbReference>
<dbReference type="InterPro" id="IPR010258">
    <property type="entry name" value="Conjugal_tfr_TrbG/VirB9/CagX"/>
</dbReference>
<sequence length="301" mass="33245">MKQHLIAAACVALLAAPLLARSDELADKYFAGRPNPKLTKQERDALAITKRWSANSATGLAPVPGPNGVIVFSFGTQQANLVCAVLDGCDVALEPGELLQDLKLLDKERWHVDPAVMGTGANMTVHLVLKPMDVGLRTSLFVYTDRRMYHIVLRSHRSDNMPLVAFTYPEDARNKLAAVQAQQRAAQQQRQERTIPATGESLDELSFDYDIKGPKHLKPARVYNNGRKTVVEMPPDMQNGELLSLLVLREGGGVFSDDKLERLTTRFVNGRYTVDGVFDKAILVAGVGSDQERVEITRRAK</sequence>
<evidence type="ECO:0000313" key="4">
    <source>
        <dbReference type="EMBL" id="MDZ5459288.1"/>
    </source>
</evidence>
<gene>
    <name evidence="4" type="primary">trbG</name>
    <name evidence="4" type="ORF">SM757_22175</name>
</gene>
<proteinExistence type="inferred from homology"/>
<evidence type="ECO:0000313" key="5">
    <source>
        <dbReference type="Proteomes" id="UP001293718"/>
    </source>
</evidence>
<dbReference type="EMBL" id="JAXOJX010000041">
    <property type="protein sequence ID" value="MDZ5459288.1"/>
    <property type="molecule type" value="Genomic_DNA"/>
</dbReference>
<dbReference type="CDD" id="cd06911">
    <property type="entry name" value="VirB9_CagX_TrbG"/>
    <property type="match status" value="1"/>
</dbReference>
<dbReference type="NCBIfam" id="NF010460">
    <property type="entry name" value="PRK13885.1"/>
    <property type="match status" value="1"/>
</dbReference>
<dbReference type="InterPro" id="IPR014142">
    <property type="entry name" value="TrbG_Ti"/>
</dbReference>
<keyword evidence="5" id="KW-1185">Reference proteome</keyword>
<dbReference type="InterPro" id="IPR033645">
    <property type="entry name" value="VirB9/CagX/TrbG_C"/>
</dbReference>
<evidence type="ECO:0000256" key="1">
    <source>
        <dbReference type="ARBA" id="ARBA00006135"/>
    </source>
</evidence>
<dbReference type="NCBIfam" id="TIGR02775">
    <property type="entry name" value="TrbG_Ti"/>
    <property type="match status" value="1"/>
</dbReference>
<dbReference type="RefSeq" id="WP_322467069.1">
    <property type="nucleotide sequence ID" value="NZ_JAXOJX010000041.1"/>
</dbReference>
<dbReference type="Pfam" id="PF03524">
    <property type="entry name" value="CagX"/>
    <property type="match status" value="1"/>
</dbReference>
<comment type="caution">
    <text evidence="4">The sequence shown here is derived from an EMBL/GenBank/DDBJ whole genome shotgun (WGS) entry which is preliminary data.</text>
</comment>
<organism evidence="4 5">
    <name type="scientific">Azohydromonas lata</name>
    <dbReference type="NCBI Taxonomy" id="45677"/>
    <lineage>
        <taxon>Bacteria</taxon>
        <taxon>Pseudomonadati</taxon>
        <taxon>Pseudomonadota</taxon>
        <taxon>Betaproteobacteria</taxon>
        <taxon>Burkholderiales</taxon>
        <taxon>Sphaerotilaceae</taxon>
        <taxon>Azohydromonas</taxon>
    </lineage>
</organism>
<dbReference type="Proteomes" id="UP001293718">
    <property type="component" value="Unassembled WGS sequence"/>
</dbReference>
<keyword evidence="2 3" id="KW-0732">Signal</keyword>